<gene>
    <name evidence="2" type="ORF">HELGO_WM844</name>
</gene>
<evidence type="ECO:0000313" key="2">
    <source>
        <dbReference type="EMBL" id="CAA6822880.1"/>
    </source>
</evidence>
<name>A0A6S6U113_9BACT</name>
<reference evidence="2" key="1">
    <citation type="submission" date="2020-01" db="EMBL/GenBank/DDBJ databases">
        <authorList>
            <person name="Meier V. D."/>
            <person name="Meier V D."/>
        </authorList>
    </citation>
    <scope>NUCLEOTIDE SEQUENCE</scope>
    <source>
        <strain evidence="2">HLG_WM_MAG_01</strain>
    </source>
</reference>
<keyword evidence="1" id="KW-0732">Signal</keyword>
<accession>A0A6S6U113</accession>
<organism evidence="2">
    <name type="scientific">uncultured Sulfurovum sp</name>
    <dbReference type="NCBI Taxonomy" id="269237"/>
    <lineage>
        <taxon>Bacteria</taxon>
        <taxon>Pseudomonadati</taxon>
        <taxon>Campylobacterota</taxon>
        <taxon>Epsilonproteobacteria</taxon>
        <taxon>Campylobacterales</taxon>
        <taxon>Sulfurovaceae</taxon>
        <taxon>Sulfurovum</taxon>
        <taxon>environmental samples</taxon>
    </lineage>
</organism>
<proteinExistence type="predicted"/>
<feature type="signal peptide" evidence="1">
    <location>
        <begin position="1"/>
        <end position="28"/>
    </location>
</feature>
<dbReference type="AlphaFoldDB" id="A0A6S6U113"/>
<feature type="chain" id="PRO_5027569528" evidence="1">
    <location>
        <begin position="29"/>
        <end position="626"/>
    </location>
</feature>
<dbReference type="EMBL" id="CACVAS010000117">
    <property type="protein sequence ID" value="CAA6822880.1"/>
    <property type="molecule type" value="Genomic_DNA"/>
</dbReference>
<protein>
    <submittedName>
        <fullName evidence="2">Uncharacterized protein</fullName>
    </submittedName>
</protein>
<sequence length="626" mass="68902">MIQKIIQPFLVLVVTLFFLLVSSGTSLASASCYSTSGPFSKSPANVAFIGSNKDLSGHAINTVSNNFTWEYFVILPGKNLCITHEFSDTVKVTAINQSTKTITYSAVCDKPGGGTVVQGNSYTQSVTGGTKTFTCQSDWTFLESLSCNSTHHKNASNTACVSNTKICTYGTDASYPNHAATAQKTWNSASNSWGSCVATACETSRGFKLVNGACKGDYTLANDSYTDTNKQIVITSSPVILDVMDNDDQKQYPTNWTAGGNWAWKIGQISNLNSCFTAEKEGDDEIKISRFGTGAKCKVGTNYTLKYSIVEPSYVAWCDGNAISSNSGSTILQEQGCGFYPYTAERDVLFSGETLNRPASTHEHGKMCKASVKNFTNCNDATDELAPGFATVTIKFKCPSGQHNDGNGACVSNTQQCTPANAITNSGTQTWSGSAWGSCTGFTCGANYNPLTNSCQLKCAAGKYRNGGSCVDVETGKYSLINNGYKKSMPRQRGYRHFKRGWMLAYRYDRASFYDSEGFYNGYFNRHGYYFEDTFYRYDRFYSFKDRVRGRGLFDNNYYMPSACRKYGFCNKRERTTMGTHPIIEHVNAYINTYELISIGCCTLTTPIELINMKLKFINLFGLLVL</sequence>
<evidence type="ECO:0000256" key="1">
    <source>
        <dbReference type="SAM" id="SignalP"/>
    </source>
</evidence>
<dbReference type="PROSITE" id="PS51257">
    <property type="entry name" value="PROKAR_LIPOPROTEIN"/>
    <property type="match status" value="1"/>
</dbReference>